<evidence type="ECO:0000313" key="3">
    <source>
        <dbReference type="Proteomes" id="UP000026961"/>
    </source>
</evidence>
<organism evidence="2">
    <name type="scientific">Oryza glumipatula</name>
    <dbReference type="NCBI Taxonomy" id="40148"/>
    <lineage>
        <taxon>Eukaryota</taxon>
        <taxon>Viridiplantae</taxon>
        <taxon>Streptophyta</taxon>
        <taxon>Embryophyta</taxon>
        <taxon>Tracheophyta</taxon>
        <taxon>Spermatophyta</taxon>
        <taxon>Magnoliopsida</taxon>
        <taxon>Liliopsida</taxon>
        <taxon>Poales</taxon>
        <taxon>Poaceae</taxon>
        <taxon>BOP clade</taxon>
        <taxon>Oryzoideae</taxon>
        <taxon>Oryzeae</taxon>
        <taxon>Oryzinae</taxon>
        <taxon>Oryza</taxon>
    </lineage>
</organism>
<sequence length="191" mass="21309">MGEGDYPHHLRLRDCYLACGSRGNRKAHVEYSDTDLAPQEDQMALEAILRAMPVEMMAIAVIAANALARRGEPEHVDEPHHRRLIRVKINATARSATPGAPPHAPPTSTSTSKFRPPQLVTQELDLDKAKVSANLHREELAEDDGIWHLDTVHENFTINSYNLFANSVAPIVHDEQEAFTVVVRIGPDIWE</sequence>
<dbReference type="Gramene" id="OGLUM02G17190.1">
    <property type="protein sequence ID" value="OGLUM02G17190.1"/>
    <property type="gene ID" value="OGLUM02G17190"/>
</dbReference>
<dbReference type="AlphaFoldDB" id="A0A0D9YSE2"/>
<protein>
    <submittedName>
        <fullName evidence="2">Uncharacterized protein</fullName>
    </submittedName>
</protein>
<evidence type="ECO:0000313" key="2">
    <source>
        <dbReference type="EnsemblPlants" id="OGLUM02G17190.1"/>
    </source>
</evidence>
<accession>A0A0D9YSE2</accession>
<feature type="region of interest" description="Disordered" evidence="1">
    <location>
        <begin position="93"/>
        <end position="114"/>
    </location>
</feature>
<reference evidence="2" key="2">
    <citation type="submission" date="2018-05" db="EMBL/GenBank/DDBJ databases">
        <title>OgluRS3 (Oryza glumaepatula Reference Sequence Version 3).</title>
        <authorList>
            <person name="Zhang J."/>
            <person name="Kudrna D."/>
            <person name="Lee S."/>
            <person name="Talag J."/>
            <person name="Welchert J."/>
            <person name="Wing R.A."/>
        </authorList>
    </citation>
    <scope>NUCLEOTIDE SEQUENCE [LARGE SCALE GENOMIC DNA]</scope>
</reference>
<dbReference type="HOGENOM" id="CLU_1557780_0_0_1"/>
<dbReference type="EnsemblPlants" id="OGLUM02G17190.1">
    <property type="protein sequence ID" value="OGLUM02G17190.1"/>
    <property type="gene ID" value="OGLUM02G17190"/>
</dbReference>
<dbReference type="Proteomes" id="UP000026961">
    <property type="component" value="Chromosome 2"/>
</dbReference>
<keyword evidence="3" id="KW-1185">Reference proteome</keyword>
<proteinExistence type="predicted"/>
<evidence type="ECO:0000256" key="1">
    <source>
        <dbReference type="SAM" id="MobiDB-lite"/>
    </source>
</evidence>
<reference evidence="2" key="1">
    <citation type="submission" date="2015-04" db="UniProtKB">
        <authorList>
            <consortium name="EnsemblPlants"/>
        </authorList>
    </citation>
    <scope>IDENTIFICATION</scope>
</reference>
<name>A0A0D9YSE2_9ORYZ</name>